<sequence>MVSSVEFGMTSALFGQSTQQTRILDRIDSDGDGTITKEEFITNRPEDMDEEQAEEMWSTLDTEGAGSLSGSDFISLMQSMRPPRPPQGGDESQRSAGLQGLLEKIDEDEDGTITKAEFLAARPEDMSEEQAEEMWSMLDTEGAGSLSQAEFLSAMETLKPPAGQAPMGSSVPPSENGEESESDSDALTQAILSAIQQYTNGLSSEALSGNLLASSGLLSTTA</sequence>
<organism evidence="5 6">
    <name type="scientific">Desulfacinum infernum DSM 9756</name>
    <dbReference type="NCBI Taxonomy" id="1121391"/>
    <lineage>
        <taxon>Bacteria</taxon>
        <taxon>Pseudomonadati</taxon>
        <taxon>Thermodesulfobacteriota</taxon>
        <taxon>Syntrophobacteria</taxon>
        <taxon>Syntrophobacterales</taxon>
        <taxon>Syntrophobacteraceae</taxon>
        <taxon>Desulfacinum</taxon>
    </lineage>
</organism>
<feature type="region of interest" description="Disordered" evidence="3">
    <location>
        <begin position="24"/>
        <end position="96"/>
    </location>
</feature>
<feature type="region of interest" description="Disordered" evidence="3">
    <location>
        <begin position="156"/>
        <end position="188"/>
    </location>
</feature>
<evidence type="ECO:0000256" key="2">
    <source>
        <dbReference type="ARBA" id="ARBA00022837"/>
    </source>
</evidence>
<dbReference type="GO" id="GO:0005509">
    <property type="term" value="F:calcium ion binding"/>
    <property type="evidence" value="ECO:0007669"/>
    <property type="project" value="InterPro"/>
</dbReference>
<accession>A0A1M4SCM7</accession>
<proteinExistence type="predicted"/>
<dbReference type="CDD" id="cd00051">
    <property type="entry name" value="EFh"/>
    <property type="match status" value="1"/>
</dbReference>
<evidence type="ECO:0000256" key="3">
    <source>
        <dbReference type="SAM" id="MobiDB-lite"/>
    </source>
</evidence>
<dbReference type="InterPro" id="IPR002048">
    <property type="entry name" value="EF_hand_dom"/>
</dbReference>
<name>A0A1M4SCM7_9BACT</name>
<dbReference type="AlphaFoldDB" id="A0A1M4SCM7"/>
<feature type="domain" description="EF-hand" evidence="4">
    <location>
        <begin position="48"/>
        <end position="83"/>
    </location>
</feature>
<dbReference type="Proteomes" id="UP000184076">
    <property type="component" value="Unassembled WGS sequence"/>
</dbReference>
<dbReference type="InterPro" id="IPR011992">
    <property type="entry name" value="EF-hand-dom_pair"/>
</dbReference>
<feature type="domain" description="EF-hand" evidence="4">
    <location>
        <begin position="126"/>
        <end position="161"/>
    </location>
</feature>
<evidence type="ECO:0000256" key="1">
    <source>
        <dbReference type="ARBA" id="ARBA00022737"/>
    </source>
</evidence>
<keyword evidence="2" id="KW-0106">Calcium</keyword>
<dbReference type="SMART" id="SM00054">
    <property type="entry name" value="EFh"/>
    <property type="match status" value="4"/>
</dbReference>
<evidence type="ECO:0000313" key="6">
    <source>
        <dbReference type="Proteomes" id="UP000184076"/>
    </source>
</evidence>
<keyword evidence="1" id="KW-0677">Repeat</keyword>
<dbReference type="Gene3D" id="1.10.238.10">
    <property type="entry name" value="EF-hand"/>
    <property type="match status" value="2"/>
</dbReference>
<dbReference type="STRING" id="1121391.SAMN02745206_00059"/>
<gene>
    <name evidence="5" type="ORF">SAMN02745206_00059</name>
</gene>
<dbReference type="PROSITE" id="PS50222">
    <property type="entry name" value="EF_HAND_2"/>
    <property type="match status" value="2"/>
</dbReference>
<feature type="compositionally biased region" description="Basic and acidic residues" evidence="3">
    <location>
        <begin position="24"/>
        <end position="46"/>
    </location>
</feature>
<dbReference type="InterPro" id="IPR050145">
    <property type="entry name" value="Centrin_CML-like"/>
</dbReference>
<dbReference type="EMBL" id="FQVB01000003">
    <property type="protein sequence ID" value="SHE29950.1"/>
    <property type="molecule type" value="Genomic_DNA"/>
</dbReference>
<feature type="compositionally biased region" description="Polar residues" evidence="3">
    <location>
        <begin position="68"/>
        <end position="78"/>
    </location>
</feature>
<evidence type="ECO:0000259" key="4">
    <source>
        <dbReference type="PROSITE" id="PS50222"/>
    </source>
</evidence>
<protein>
    <submittedName>
        <fullName evidence="5">Ca2+-binding protein, EF-hand superfamily</fullName>
    </submittedName>
</protein>
<dbReference type="Pfam" id="PF13202">
    <property type="entry name" value="EF-hand_5"/>
    <property type="match status" value="1"/>
</dbReference>
<evidence type="ECO:0000313" key="5">
    <source>
        <dbReference type="EMBL" id="SHE29950.1"/>
    </source>
</evidence>
<dbReference type="OrthoDB" id="8401938at2"/>
<keyword evidence="6" id="KW-1185">Reference proteome</keyword>
<reference evidence="6" key="1">
    <citation type="submission" date="2016-11" db="EMBL/GenBank/DDBJ databases">
        <authorList>
            <person name="Varghese N."/>
            <person name="Submissions S."/>
        </authorList>
    </citation>
    <scope>NUCLEOTIDE SEQUENCE [LARGE SCALE GENOMIC DNA]</scope>
    <source>
        <strain evidence="6">DSM 9756</strain>
    </source>
</reference>
<dbReference type="SUPFAM" id="SSF47473">
    <property type="entry name" value="EF-hand"/>
    <property type="match status" value="1"/>
</dbReference>
<dbReference type="RefSeq" id="WP_073035841.1">
    <property type="nucleotide sequence ID" value="NZ_FQVB01000003.1"/>
</dbReference>
<dbReference type="Pfam" id="PF13499">
    <property type="entry name" value="EF-hand_7"/>
    <property type="match status" value="1"/>
</dbReference>
<dbReference type="Pfam" id="PF13833">
    <property type="entry name" value="EF-hand_8"/>
    <property type="match status" value="1"/>
</dbReference>
<dbReference type="PANTHER" id="PTHR23050">
    <property type="entry name" value="CALCIUM BINDING PROTEIN"/>
    <property type="match status" value="1"/>
</dbReference>